<comment type="similarity">
    <text evidence="2 7">Belongs to the Mediator complex subunit 1 family.</text>
</comment>
<keyword evidence="5 7" id="KW-0804">Transcription</keyword>
<dbReference type="PANTHER" id="PTHR35041:SF4">
    <property type="entry name" value="MEDIATOR OF RNA POLYMERASE II TRANSCRIPTION SUBUNIT 1"/>
    <property type="match status" value="1"/>
</dbReference>
<reference evidence="9" key="2">
    <citation type="submission" date="2021-01" db="EMBL/GenBank/DDBJ databases">
        <authorList>
            <person name="Schikora-Tamarit M.A."/>
        </authorList>
    </citation>
    <scope>NUCLEOTIDE SEQUENCE</scope>
    <source>
        <strain evidence="9">NCAIM Y.01608</strain>
    </source>
</reference>
<comment type="caution">
    <text evidence="9">The sequence shown here is derived from an EMBL/GenBank/DDBJ whole genome shotgun (WGS) entry which is preliminary data.</text>
</comment>
<comment type="subcellular location">
    <subcellularLocation>
        <location evidence="1 7">Nucleus</location>
    </subcellularLocation>
</comment>
<comment type="function">
    <text evidence="7">Component of the Mediator complex, a coactivator involved in the regulated transcription of nearly all RNA polymerase II-dependent genes. Mediator functions as a bridge to convey information from gene-specific regulatory proteins to the basal RNA polymerase II transcription machinery. Mediator is recruited to promoters by direct interactions with regulatory proteins and serves as a scaffold for the assembly of a functional preinitiation complex with RNA polymerase II and the general transcription factors.</text>
</comment>
<protein>
    <recommendedName>
        <fullName evidence="7">Mediator of RNA polymerase II transcription subunit 1</fullName>
    </recommendedName>
    <alternativeName>
        <fullName evidence="7">Mediator complex subunit 1</fullName>
    </alternativeName>
</protein>
<dbReference type="EMBL" id="JAEUBD010000983">
    <property type="protein sequence ID" value="KAH3670031.1"/>
    <property type="molecule type" value="Genomic_DNA"/>
</dbReference>
<dbReference type="Pfam" id="PF10744">
    <property type="entry name" value="Med1"/>
    <property type="match status" value="1"/>
</dbReference>
<evidence type="ECO:0000313" key="9">
    <source>
        <dbReference type="EMBL" id="KAH3670031.1"/>
    </source>
</evidence>
<evidence type="ECO:0000256" key="5">
    <source>
        <dbReference type="ARBA" id="ARBA00023163"/>
    </source>
</evidence>
<evidence type="ECO:0000313" key="10">
    <source>
        <dbReference type="Proteomes" id="UP000788993"/>
    </source>
</evidence>
<keyword evidence="3 7" id="KW-0805">Transcription regulation</keyword>
<gene>
    <name evidence="9" type="ORF">OGATHE_002844</name>
</gene>
<reference evidence="9" key="1">
    <citation type="journal article" date="2021" name="Open Biol.">
        <title>Shared evolutionary footprints suggest mitochondrial oxidative damage underlies multiple complex I losses in fungi.</title>
        <authorList>
            <person name="Schikora-Tamarit M.A."/>
            <person name="Marcet-Houben M."/>
            <person name="Nosek J."/>
            <person name="Gabaldon T."/>
        </authorList>
    </citation>
    <scope>NUCLEOTIDE SEQUENCE</scope>
    <source>
        <strain evidence="9">NCAIM Y.01608</strain>
    </source>
</reference>
<accession>A0A9P8PDX1</accession>
<dbReference type="PANTHER" id="PTHR35041">
    <property type="entry name" value="MEDIATOR OF RNA POLYMERASE II TRANSCRIPTION SUBUNIT 1"/>
    <property type="match status" value="1"/>
</dbReference>
<evidence type="ECO:0000256" key="2">
    <source>
        <dbReference type="ARBA" id="ARBA00006210"/>
    </source>
</evidence>
<dbReference type="GO" id="GO:0045944">
    <property type="term" value="P:positive regulation of transcription by RNA polymerase II"/>
    <property type="evidence" value="ECO:0007669"/>
    <property type="project" value="UniProtKB-ARBA"/>
</dbReference>
<dbReference type="GO" id="GO:0016592">
    <property type="term" value="C:mediator complex"/>
    <property type="evidence" value="ECO:0007669"/>
    <property type="project" value="InterPro"/>
</dbReference>
<evidence type="ECO:0000256" key="3">
    <source>
        <dbReference type="ARBA" id="ARBA00023015"/>
    </source>
</evidence>
<name>A0A9P8PDX1_9ASCO</name>
<keyword evidence="10" id="KW-1185">Reference proteome</keyword>
<dbReference type="InterPro" id="IPR019680">
    <property type="entry name" value="Mediator_Med1"/>
</dbReference>
<dbReference type="AlphaFoldDB" id="A0A9P8PDX1"/>
<evidence type="ECO:0000256" key="4">
    <source>
        <dbReference type="ARBA" id="ARBA00023159"/>
    </source>
</evidence>
<organism evidence="9 10">
    <name type="scientific">Ogataea polymorpha</name>
    <dbReference type="NCBI Taxonomy" id="460523"/>
    <lineage>
        <taxon>Eukaryota</taxon>
        <taxon>Fungi</taxon>
        <taxon>Dikarya</taxon>
        <taxon>Ascomycota</taxon>
        <taxon>Saccharomycotina</taxon>
        <taxon>Pichiomycetes</taxon>
        <taxon>Pichiales</taxon>
        <taxon>Pichiaceae</taxon>
        <taxon>Ogataea</taxon>
    </lineage>
</organism>
<proteinExistence type="inferred from homology"/>
<keyword evidence="4 7" id="KW-0010">Activator</keyword>
<sequence length="480" mass="54730">MPSIDTELIAPLSRISEILLKRPGRVTVDGIKRLANIYGFETFSDLLSMNEQNDLVFAFSDGRSASPEGRDGTQIERLSLSGKILLIDIDFQDGRVKNVALSSAISIESIDARSYDFVEGFGDFVKVERVLYENLQAATLDNFNKNLRLLGQLDRLSVPAPFDLFNTFNLLTYNLLKAADAEKQQHRLDPQDALTEAEAAADLQCGVQGFGQVLVNYDDKIGLFVKYWHDDRFLPRVPHPDYLLHFKIAESPRPENADSDNTKRVIEWYDGEWRPDVNLEFLVLELCPPVWIPEDLLLELNLEEYELLGPDNSIFNSTEDVLDSFYKEVNEEYCHRFSDGKGSRHEVFFLTGCKFVKLYKVKLARLEKLRPLVCGLRSWCLVNNLIRNLVRREHREAESQQAEELWLNDMVKDNLDILKQGEAATGPAQNVTSVSIQTLAQHEIELEAKGVHMKVLDGKVKCSDRLAARLVTKTEHLWLD</sequence>
<keyword evidence="6 7" id="KW-0539">Nucleus</keyword>
<feature type="domain" description="Mediator complex subunit Med1" evidence="8">
    <location>
        <begin position="17"/>
        <end position="236"/>
    </location>
</feature>
<dbReference type="Proteomes" id="UP000788993">
    <property type="component" value="Unassembled WGS sequence"/>
</dbReference>
<evidence type="ECO:0000259" key="8">
    <source>
        <dbReference type="Pfam" id="PF10744"/>
    </source>
</evidence>
<evidence type="ECO:0000256" key="6">
    <source>
        <dbReference type="ARBA" id="ARBA00023242"/>
    </source>
</evidence>
<evidence type="ECO:0000256" key="1">
    <source>
        <dbReference type="ARBA" id="ARBA00004123"/>
    </source>
</evidence>
<dbReference type="GO" id="GO:0003712">
    <property type="term" value="F:transcription coregulator activity"/>
    <property type="evidence" value="ECO:0007669"/>
    <property type="project" value="InterPro"/>
</dbReference>
<evidence type="ECO:0000256" key="7">
    <source>
        <dbReference type="RuleBase" id="RU364059"/>
    </source>
</evidence>